<organism evidence="1 2">
    <name type="scientific">Candidatus Desulfobia pelagia</name>
    <dbReference type="NCBI Taxonomy" id="2841692"/>
    <lineage>
        <taxon>Bacteria</taxon>
        <taxon>Pseudomonadati</taxon>
        <taxon>Thermodesulfobacteriota</taxon>
        <taxon>Desulfobulbia</taxon>
        <taxon>Desulfobulbales</taxon>
        <taxon>Desulfobulbaceae</taxon>
        <taxon>Candidatus Desulfobia</taxon>
    </lineage>
</organism>
<gene>
    <name evidence="1" type="ORF">H8E41_10365</name>
</gene>
<dbReference type="EMBL" id="JACNJZ010000146">
    <property type="protein sequence ID" value="MBC8318298.1"/>
    <property type="molecule type" value="Genomic_DNA"/>
</dbReference>
<name>A0A8J6NG19_9BACT</name>
<protein>
    <submittedName>
        <fullName evidence="1">Uncharacterized protein</fullName>
    </submittedName>
</protein>
<evidence type="ECO:0000313" key="2">
    <source>
        <dbReference type="Proteomes" id="UP000614424"/>
    </source>
</evidence>
<dbReference type="Proteomes" id="UP000614424">
    <property type="component" value="Unassembled WGS sequence"/>
</dbReference>
<reference evidence="1 2" key="1">
    <citation type="submission" date="2020-08" db="EMBL/GenBank/DDBJ databases">
        <title>Bridging the membrane lipid divide: bacteria of the FCB group superphylum have the potential to synthesize archaeal ether lipids.</title>
        <authorList>
            <person name="Villanueva L."/>
            <person name="Von Meijenfeldt F.A.B."/>
            <person name="Westbye A.B."/>
            <person name="Yadav S."/>
            <person name="Hopmans E.C."/>
            <person name="Dutilh B.E."/>
            <person name="Sinninghe Damste J.S."/>
        </authorList>
    </citation>
    <scope>NUCLEOTIDE SEQUENCE [LARGE SCALE GENOMIC DNA]</scope>
    <source>
        <strain evidence="1">NIOZ-UU47</strain>
    </source>
</reference>
<proteinExistence type="predicted"/>
<dbReference type="AlphaFoldDB" id="A0A8J6NG19"/>
<accession>A0A8J6NG19</accession>
<comment type="caution">
    <text evidence="1">The sequence shown here is derived from an EMBL/GenBank/DDBJ whole genome shotgun (WGS) entry which is preliminary data.</text>
</comment>
<sequence length="60" mass="6628">MTGNADGGFGNLVWVRDKDGKEYACSADALKGNIKAKEELTEEEKKNCTDVSTFIGTERW</sequence>
<evidence type="ECO:0000313" key="1">
    <source>
        <dbReference type="EMBL" id="MBC8318298.1"/>
    </source>
</evidence>